<dbReference type="EMBL" id="JWZX01002736">
    <property type="protein sequence ID" value="KOO27276.1"/>
    <property type="molecule type" value="Genomic_DNA"/>
</dbReference>
<keyword evidence="4" id="KW-1185">Reference proteome</keyword>
<keyword evidence="1" id="KW-0106">Calcium</keyword>
<dbReference type="Proteomes" id="UP000037460">
    <property type="component" value="Unassembled WGS sequence"/>
</dbReference>
<feature type="domain" description="EF-hand" evidence="2">
    <location>
        <begin position="20"/>
        <end position="55"/>
    </location>
</feature>
<proteinExistence type="predicted"/>
<dbReference type="PROSITE" id="PS50222">
    <property type="entry name" value="EF_HAND_2"/>
    <property type="match status" value="1"/>
</dbReference>
<dbReference type="GO" id="GO:0005509">
    <property type="term" value="F:calcium ion binding"/>
    <property type="evidence" value="ECO:0007669"/>
    <property type="project" value="InterPro"/>
</dbReference>
<accession>A0A0M0JL07</accession>
<evidence type="ECO:0000256" key="1">
    <source>
        <dbReference type="ARBA" id="ARBA00022837"/>
    </source>
</evidence>
<gene>
    <name evidence="3" type="ORF">Ctob_002894</name>
</gene>
<evidence type="ECO:0000313" key="3">
    <source>
        <dbReference type="EMBL" id="KOO27276.1"/>
    </source>
</evidence>
<name>A0A0M0JL07_9EUKA</name>
<dbReference type="InterPro" id="IPR011992">
    <property type="entry name" value="EF-hand-dom_pair"/>
</dbReference>
<dbReference type="Pfam" id="PF13499">
    <property type="entry name" value="EF-hand_7"/>
    <property type="match status" value="1"/>
</dbReference>
<organism evidence="3 4">
    <name type="scientific">Chrysochromulina tobinii</name>
    <dbReference type="NCBI Taxonomy" id="1460289"/>
    <lineage>
        <taxon>Eukaryota</taxon>
        <taxon>Haptista</taxon>
        <taxon>Haptophyta</taxon>
        <taxon>Prymnesiophyceae</taxon>
        <taxon>Prymnesiales</taxon>
        <taxon>Chrysochromulinaceae</taxon>
        <taxon>Chrysochromulina</taxon>
    </lineage>
</organism>
<dbReference type="Gene3D" id="1.10.238.10">
    <property type="entry name" value="EF-hand"/>
    <property type="match status" value="1"/>
</dbReference>
<protein>
    <recommendedName>
        <fullName evidence="2">EF-hand domain-containing protein</fullName>
    </recommendedName>
</protein>
<dbReference type="InterPro" id="IPR018247">
    <property type="entry name" value="EF_Hand_1_Ca_BS"/>
</dbReference>
<dbReference type="PROSITE" id="PS00018">
    <property type="entry name" value="EF_HAND_1"/>
    <property type="match status" value="1"/>
</dbReference>
<dbReference type="OrthoDB" id="121313at2759"/>
<dbReference type="SUPFAM" id="SSF47473">
    <property type="entry name" value="EF-hand"/>
    <property type="match status" value="1"/>
</dbReference>
<dbReference type="InterPro" id="IPR002048">
    <property type="entry name" value="EF_hand_dom"/>
</dbReference>
<dbReference type="AlphaFoldDB" id="A0A0M0JL07"/>
<evidence type="ECO:0000259" key="2">
    <source>
        <dbReference type="PROSITE" id="PS50222"/>
    </source>
</evidence>
<evidence type="ECO:0000313" key="4">
    <source>
        <dbReference type="Proteomes" id="UP000037460"/>
    </source>
</evidence>
<reference evidence="4" key="1">
    <citation type="journal article" date="2015" name="PLoS Genet.">
        <title>Genome Sequence and Transcriptome Analyses of Chrysochromulina tobin: Metabolic Tools for Enhanced Algal Fitness in the Prominent Order Prymnesiales (Haptophyceae).</title>
        <authorList>
            <person name="Hovde B.T."/>
            <person name="Deodato C.R."/>
            <person name="Hunsperger H.M."/>
            <person name="Ryken S.A."/>
            <person name="Yost W."/>
            <person name="Jha R.K."/>
            <person name="Patterson J."/>
            <person name="Monnat R.J. Jr."/>
            <person name="Barlow S.B."/>
            <person name="Starkenburg S.R."/>
            <person name="Cattolico R.A."/>
        </authorList>
    </citation>
    <scope>NUCLEOTIDE SEQUENCE</scope>
    <source>
        <strain evidence="4">CCMP291</strain>
    </source>
</reference>
<dbReference type="SMART" id="SM00054">
    <property type="entry name" value="EFh"/>
    <property type="match status" value="1"/>
</dbReference>
<sequence length="261" mass="29029">MDRARAKVKHAELQREAEQALRERLRPIFDAYDKDKSGSISKRELKKMMKKAKLLDMTDAKIAAMMAEAGGSDGHLDFEGFVRCAVAGGLGALAVTEVDDARKAASTNYLQQGDADLSTSEVFHVRQKLRRDALVLNALQPWWTAAVATARVRRPDAIELTQADYVCIYEQIYLDLVGDDPKDAELEANSSWVDDTGGGSVMTRVIFFDSLFELVDVYAKTTERREYAKILRELLERVINPDATAPAVSLVGRGHATQQQH</sequence>
<comment type="caution">
    <text evidence="3">The sequence shown here is derived from an EMBL/GenBank/DDBJ whole genome shotgun (WGS) entry which is preliminary data.</text>
</comment>